<accession>A0ABS8T790</accession>
<dbReference type="PRINTS" id="PR00081">
    <property type="entry name" value="GDHRDH"/>
</dbReference>
<dbReference type="EMBL" id="JACEIK010001147">
    <property type="protein sequence ID" value="MCD7466479.1"/>
    <property type="molecule type" value="Genomic_DNA"/>
</dbReference>
<protein>
    <submittedName>
        <fullName evidence="3">Uncharacterized protein</fullName>
    </submittedName>
</protein>
<dbReference type="PANTHER" id="PTHR43180:SF69">
    <property type="entry name" value="SECOISOLARICIRESINOL DEHYDROGENASE-LIKE ISOFORM X1"/>
    <property type="match status" value="1"/>
</dbReference>
<dbReference type="Proteomes" id="UP000823775">
    <property type="component" value="Unassembled WGS sequence"/>
</dbReference>
<dbReference type="InterPro" id="IPR036291">
    <property type="entry name" value="NAD(P)-bd_dom_sf"/>
</dbReference>
<comment type="caution">
    <text evidence="3">The sequence shown here is derived from an EMBL/GenBank/DDBJ whole genome shotgun (WGS) entry which is preliminary data.</text>
</comment>
<dbReference type="PRINTS" id="PR00080">
    <property type="entry name" value="SDRFAMILY"/>
</dbReference>
<sequence length="295" mass="31323">MDISSLQSPIAKKLFPFFISSDLRKWLEDKVALITGGASGIGAATVRLFVQHGAKVTIADIQDNLGTSLVQEIGTEHTIFVHCNVAIESDVQYAVDATVAKFGKLDIMFSNAGIAGKFTSSILDVDYDIIKNVLDVNTVGAFFCAKHAAKVMIPTKIKGSIIFTASSATVICAIAPHAYAASKCAVLGLSKNIGVELGKYGIKVNCVSPHLISTPIVMDALGIVDRETGDKWSAEGGILKGVLLDEEEIAKAVLYLASDDSKYVSGINLVLDGGYSTTNPTLTEAYNKLFPSKNM</sequence>
<comment type="similarity">
    <text evidence="1">Belongs to the short-chain dehydrogenases/reductases (SDR) family.</text>
</comment>
<evidence type="ECO:0000313" key="3">
    <source>
        <dbReference type="EMBL" id="MCD7466479.1"/>
    </source>
</evidence>
<dbReference type="InterPro" id="IPR002347">
    <property type="entry name" value="SDR_fam"/>
</dbReference>
<proteinExistence type="inferred from homology"/>
<keyword evidence="2" id="KW-0560">Oxidoreductase</keyword>
<dbReference type="Pfam" id="PF13561">
    <property type="entry name" value="adh_short_C2"/>
    <property type="match status" value="1"/>
</dbReference>
<evidence type="ECO:0000313" key="4">
    <source>
        <dbReference type="Proteomes" id="UP000823775"/>
    </source>
</evidence>
<evidence type="ECO:0000256" key="2">
    <source>
        <dbReference type="ARBA" id="ARBA00023002"/>
    </source>
</evidence>
<gene>
    <name evidence="3" type="ORF">HAX54_003228</name>
</gene>
<dbReference type="SUPFAM" id="SSF51735">
    <property type="entry name" value="NAD(P)-binding Rossmann-fold domains"/>
    <property type="match status" value="1"/>
</dbReference>
<name>A0ABS8T790_DATST</name>
<dbReference type="PANTHER" id="PTHR43180">
    <property type="entry name" value="3-OXOACYL-(ACYL-CARRIER-PROTEIN) REDUCTASE (AFU_ORTHOLOGUE AFUA_6G11210)"/>
    <property type="match status" value="1"/>
</dbReference>
<organism evidence="3 4">
    <name type="scientific">Datura stramonium</name>
    <name type="common">Jimsonweed</name>
    <name type="synonym">Common thornapple</name>
    <dbReference type="NCBI Taxonomy" id="4076"/>
    <lineage>
        <taxon>Eukaryota</taxon>
        <taxon>Viridiplantae</taxon>
        <taxon>Streptophyta</taxon>
        <taxon>Embryophyta</taxon>
        <taxon>Tracheophyta</taxon>
        <taxon>Spermatophyta</taxon>
        <taxon>Magnoliopsida</taxon>
        <taxon>eudicotyledons</taxon>
        <taxon>Gunneridae</taxon>
        <taxon>Pentapetalae</taxon>
        <taxon>asterids</taxon>
        <taxon>lamiids</taxon>
        <taxon>Solanales</taxon>
        <taxon>Solanaceae</taxon>
        <taxon>Solanoideae</taxon>
        <taxon>Datureae</taxon>
        <taxon>Datura</taxon>
    </lineage>
</organism>
<evidence type="ECO:0000256" key="1">
    <source>
        <dbReference type="ARBA" id="ARBA00006484"/>
    </source>
</evidence>
<reference evidence="3 4" key="1">
    <citation type="journal article" date="2021" name="BMC Genomics">
        <title>Datura genome reveals duplications of psychoactive alkaloid biosynthetic genes and high mutation rate following tissue culture.</title>
        <authorList>
            <person name="Rajewski A."/>
            <person name="Carter-House D."/>
            <person name="Stajich J."/>
            <person name="Litt A."/>
        </authorList>
    </citation>
    <scope>NUCLEOTIDE SEQUENCE [LARGE SCALE GENOMIC DNA]</scope>
    <source>
        <strain evidence="3">AR-01</strain>
    </source>
</reference>
<keyword evidence="4" id="KW-1185">Reference proteome</keyword>
<dbReference type="Gene3D" id="3.40.50.720">
    <property type="entry name" value="NAD(P)-binding Rossmann-like Domain"/>
    <property type="match status" value="1"/>
</dbReference>